<feature type="domain" description="Flavodoxin-like" evidence="4">
    <location>
        <begin position="16"/>
        <end position="213"/>
    </location>
</feature>
<keyword evidence="6" id="KW-1185">Reference proteome</keyword>
<dbReference type="Gene3D" id="3.40.50.360">
    <property type="match status" value="1"/>
</dbReference>
<reference evidence="5 6" key="1">
    <citation type="submission" date="2024-10" db="EMBL/GenBank/DDBJ databases">
        <title>Updated reference genomes for cyclostephanoid diatoms.</title>
        <authorList>
            <person name="Roberts W.R."/>
            <person name="Alverson A.J."/>
        </authorList>
    </citation>
    <scope>NUCLEOTIDE SEQUENCE [LARGE SCALE GENOMIC DNA]</scope>
    <source>
        <strain evidence="5 6">AJA228-03</strain>
    </source>
</reference>
<dbReference type="PRINTS" id="PR00369">
    <property type="entry name" value="FLAVODOXIN"/>
</dbReference>
<dbReference type="InterPro" id="IPR008254">
    <property type="entry name" value="Flavodoxin/NO_synth"/>
</dbReference>
<feature type="transmembrane region" description="Helical" evidence="3">
    <location>
        <begin position="259"/>
        <end position="279"/>
    </location>
</feature>
<dbReference type="EMBL" id="JALLPB020000268">
    <property type="protein sequence ID" value="KAL3811310.1"/>
    <property type="molecule type" value="Genomic_DNA"/>
</dbReference>
<dbReference type="AlphaFoldDB" id="A0ABD3RE72"/>
<protein>
    <recommendedName>
        <fullName evidence="4">Flavodoxin-like domain-containing protein</fullName>
    </recommendedName>
</protein>
<keyword evidence="1" id="KW-0285">Flavoprotein</keyword>
<name>A0ABD3RE72_9STRA</name>
<sequence length="282" mass="31615">MYEAMTTTAEQTIEEILVLYGSQTGNSEAAAHEISSNIPARLSSSKSSSSSRTTTTNRRITSRVMHLDDFLEIEKGRWTRLVVIVCSSYGVGQAPIGARKFREFCDEVLRRQEQQQQQRQRRGRRGGDEDDDDDDDEGRRGAPPPSMLEGVTYALLGLGDSHYTTYFKNPTIINDALTAMGATRIGELGKADASGTGYREQSRVIERWIEGIWDDLGKALESKSSEPIVLDRAWEGTWSICLDIFPDWKPTTKLPAMDALYYLPLVGIILAMLVHYCYFRVG</sequence>
<dbReference type="PROSITE" id="PS50902">
    <property type="entry name" value="FLAVODOXIN_LIKE"/>
    <property type="match status" value="1"/>
</dbReference>
<dbReference type="InterPro" id="IPR001094">
    <property type="entry name" value="Flavdoxin-like"/>
</dbReference>
<accession>A0ABD3RE72</accession>
<keyword evidence="3" id="KW-0812">Transmembrane</keyword>
<evidence type="ECO:0000256" key="3">
    <source>
        <dbReference type="SAM" id="Phobius"/>
    </source>
</evidence>
<feature type="compositionally biased region" description="Low complexity" evidence="2">
    <location>
        <begin position="41"/>
        <end position="57"/>
    </location>
</feature>
<dbReference type="InterPro" id="IPR029039">
    <property type="entry name" value="Flavoprotein-like_sf"/>
</dbReference>
<dbReference type="SUPFAM" id="SSF52218">
    <property type="entry name" value="Flavoproteins"/>
    <property type="match status" value="1"/>
</dbReference>
<evidence type="ECO:0000313" key="6">
    <source>
        <dbReference type="Proteomes" id="UP001530377"/>
    </source>
</evidence>
<keyword evidence="3" id="KW-1133">Transmembrane helix</keyword>
<evidence type="ECO:0000259" key="4">
    <source>
        <dbReference type="PROSITE" id="PS50902"/>
    </source>
</evidence>
<evidence type="ECO:0000256" key="2">
    <source>
        <dbReference type="SAM" id="MobiDB-lite"/>
    </source>
</evidence>
<dbReference type="PANTHER" id="PTHR19384:SF84">
    <property type="entry name" value="METHIONINE SYNTHASE REDUCTASE"/>
    <property type="match status" value="1"/>
</dbReference>
<organism evidence="5 6">
    <name type="scientific">Cyclostephanos tholiformis</name>
    <dbReference type="NCBI Taxonomy" id="382380"/>
    <lineage>
        <taxon>Eukaryota</taxon>
        <taxon>Sar</taxon>
        <taxon>Stramenopiles</taxon>
        <taxon>Ochrophyta</taxon>
        <taxon>Bacillariophyta</taxon>
        <taxon>Coscinodiscophyceae</taxon>
        <taxon>Thalassiosirophycidae</taxon>
        <taxon>Stephanodiscales</taxon>
        <taxon>Stephanodiscaceae</taxon>
        <taxon>Cyclostephanos</taxon>
    </lineage>
</organism>
<evidence type="ECO:0000313" key="5">
    <source>
        <dbReference type="EMBL" id="KAL3811310.1"/>
    </source>
</evidence>
<dbReference type="PANTHER" id="PTHR19384">
    <property type="entry name" value="NITRIC OXIDE SYNTHASE-RELATED"/>
    <property type="match status" value="1"/>
</dbReference>
<comment type="caution">
    <text evidence="5">The sequence shown here is derived from an EMBL/GenBank/DDBJ whole genome shotgun (WGS) entry which is preliminary data.</text>
</comment>
<feature type="region of interest" description="Disordered" evidence="2">
    <location>
        <begin position="30"/>
        <end position="57"/>
    </location>
</feature>
<keyword evidence="3" id="KW-0472">Membrane</keyword>
<evidence type="ECO:0000256" key="1">
    <source>
        <dbReference type="ARBA" id="ARBA00022630"/>
    </source>
</evidence>
<feature type="region of interest" description="Disordered" evidence="2">
    <location>
        <begin position="112"/>
        <end position="148"/>
    </location>
</feature>
<gene>
    <name evidence="5" type="ORF">ACHAXA_005396</name>
</gene>
<dbReference type="Proteomes" id="UP001530377">
    <property type="component" value="Unassembled WGS sequence"/>
</dbReference>
<proteinExistence type="predicted"/>
<dbReference type="Pfam" id="PF00258">
    <property type="entry name" value="Flavodoxin_1"/>
    <property type="match status" value="1"/>
</dbReference>